<organism evidence="2 3">
    <name type="scientific">Actinomadura livida</name>
    <dbReference type="NCBI Taxonomy" id="79909"/>
    <lineage>
        <taxon>Bacteria</taxon>
        <taxon>Bacillati</taxon>
        <taxon>Actinomycetota</taxon>
        <taxon>Actinomycetes</taxon>
        <taxon>Streptosporangiales</taxon>
        <taxon>Thermomonosporaceae</taxon>
        <taxon>Actinomadura</taxon>
    </lineage>
</organism>
<gene>
    <name evidence="2" type="ORF">F4557_007244</name>
    <name evidence="1" type="ORF">GCM10009546_69340</name>
</gene>
<dbReference type="Proteomes" id="UP000549343">
    <property type="component" value="Unassembled WGS sequence"/>
</dbReference>
<name>A0A7W7IKJ8_9ACTN</name>
<proteinExistence type="predicted"/>
<evidence type="ECO:0000313" key="1">
    <source>
        <dbReference type="EMBL" id="GAA0597425.1"/>
    </source>
</evidence>
<dbReference type="RefSeq" id="WP_221480936.1">
    <property type="nucleotide sequence ID" value="NZ_BAAAHD010000090.1"/>
</dbReference>
<dbReference type="EMBL" id="JACHMV010000001">
    <property type="protein sequence ID" value="MBB4778826.1"/>
    <property type="molecule type" value="Genomic_DNA"/>
</dbReference>
<comment type="caution">
    <text evidence="2">The sequence shown here is derived from an EMBL/GenBank/DDBJ whole genome shotgun (WGS) entry which is preliminary data.</text>
</comment>
<evidence type="ECO:0000313" key="4">
    <source>
        <dbReference type="Proteomes" id="UP001501427"/>
    </source>
</evidence>
<reference evidence="4" key="2">
    <citation type="journal article" date="2019" name="Int. J. Syst. Evol. Microbiol.">
        <title>The Global Catalogue of Microorganisms (GCM) 10K type strain sequencing project: providing services to taxonomists for standard genome sequencing and annotation.</title>
        <authorList>
            <consortium name="The Broad Institute Genomics Platform"/>
            <consortium name="The Broad Institute Genome Sequencing Center for Infectious Disease"/>
            <person name="Wu L."/>
            <person name="Ma J."/>
        </authorList>
    </citation>
    <scope>NUCLEOTIDE SEQUENCE [LARGE SCALE GENOMIC DNA]</scope>
    <source>
        <strain evidence="4">JCM 10667</strain>
    </source>
</reference>
<accession>A0A7W7IKJ8</accession>
<reference evidence="1" key="4">
    <citation type="submission" date="2023-12" db="EMBL/GenBank/DDBJ databases">
        <authorList>
            <person name="Sun Q."/>
            <person name="Inoue M."/>
        </authorList>
    </citation>
    <scope>NUCLEOTIDE SEQUENCE</scope>
    <source>
        <strain evidence="1">JCM 10667</strain>
    </source>
</reference>
<sequence length="54" mass="6261">MGEKKGPRAGRPKRRVFSPEYKLAIVEEWEQLTEPGARGALLRREGLYHCHIQD</sequence>
<keyword evidence="4" id="KW-1185">Reference proteome</keyword>
<dbReference type="Proteomes" id="UP001501427">
    <property type="component" value="Unassembled WGS sequence"/>
</dbReference>
<reference evidence="2 3" key="3">
    <citation type="submission" date="2020-08" db="EMBL/GenBank/DDBJ databases">
        <title>Sequencing the genomes of 1000 actinobacteria strains.</title>
        <authorList>
            <person name="Klenk H.-P."/>
        </authorList>
    </citation>
    <scope>NUCLEOTIDE SEQUENCE [LARGE SCALE GENOMIC DNA]</scope>
    <source>
        <strain evidence="2 3">DSM 44772</strain>
    </source>
</reference>
<evidence type="ECO:0000313" key="3">
    <source>
        <dbReference type="Proteomes" id="UP000549343"/>
    </source>
</evidence>
<evidence type="ECO:0000313" key="2">
    <source>
        <dbReference type="EMBL" id="MBB4778826.1"/>
    </source>
</evidence>
<dbReference type="EMBL" id="BAAAHD010000090">
    <property type="protein sequence ID" value="GAA0597425.1"/>
    <property type="molecule type" value="Genomic_DNA"/>
</dbReference>
<protein>
    <submittedName>
        <fullName evidence="2">Transposase-like protein</fullName>
    </submittedName>
</protein>
<dbReference type="AlphaFoldDB" id="A0A7W7IKJ8"/>
<reference evidence="1" key="1">
    <citation type="journal article" date="2014" name="Int. J. Syst. Evol. Microbiol.">
        <title>Complete genome of a new Firmicutes species belonging to the dominant human colonic microbiota ('Ruminococcus bicirculans') reveals two chromosomes and a selective capacity to utilize plant glucans.</title>
        <authorList>
            <consortium name="NISC Comparative Sequencing Program"/>
            <person name="Wegmann U."/>
            <person name="Louis P."/>
            <person name="Goesmann A."/>
            <person name="Henrissat B."/>
            <person name="Duncan S.H."/>
            <person name="Flint H.J."/>
        </authorList>
    </citation>
    <scope>NUCLEOTIDE SEQUENCE</scope>
    <source>
        <strain evidence="1">JCM 10667</strain>
    </source>
</reference>